<dbReference type="AlphaFoldDB" id="A0A930U8Z4"/>
<dbReference type="RefSeq" id="WP_194312387.1">
    <property type="nucleotide sequence ID" value="NZ_JADHEC010000024.1"/>
</dbReference>
<sequence>MKKSTIEEIKERFDIEVERFSNIETEQLPTINAKISLEIITEASKKITPYAENLLDIGCGGGIFSQILCK</sequence>
<accession>A0A930U8Z4</accession>
<name>A0A930U8Z4_9FLAO</name>
<gene>
    <name evidence="1" type="ORF">IR213_11085</name>
</gene>
<proteinExistence type="predicted"/>
<dbReference type="InterPro" id="IPR029063">
    <property type="entry name" value="SAM-dependent_MTases_sf"/>
</dbReference>
<dbReference type="Proteomes" id="UP000646211">
    <property type="component" value="Unassembled WGS sequence"/>
</dbReference>
<dbReference type="EMBL" id="JADHEC010000024">
    <property type="protein sequence ID" value="MBF2709133.1"/>
    <property type="molecule type" value="Genomic_DNA"/>
</dbReference>
<comment type="caution">
    <text evidence="1">The sequence shown here is derived from an EMBL/GenBank/DDBJ whole genome shotgun (WGS) entry which is preliminary data.</text>
</comment>
<evidence type="ECO:0000313" key="1">
    <source>
        <dbReference type="EMBL" id="MBF2709133.1"/>
    </source>
</evidence>
<organism evidence="1 2">
    <name type="scientific">Flavobacterium soyangense</name>
    <dbReference type="NCBI Taxonomy" id="2023265"/>
    <lineage>
        <taxon>Bacteria</taxon>
        <taxon>Pseudomonadati</taxon>
        <taxon>Bacteroidota</taxon>
        <taxon>Flavobacteriia</taxon>
        <taxon>Flavobacteriales</taxon>
        <taxon>Flavobacteriaceae</taxon>
        <taxon>Flavobacterium</taxon>
    </lineage>
</organism>
<dbReference type="SUPFAM" id="SSF53335">
    <property type="entry name" value="S-adenosyl-L-methionine-dependent methyltransferases"/>
    <property type="match status" value="1"/>
</dbReference>
<keyword evidence="2" id="KW-1185">Reference proteome</keyword>
<evidence type="ECO:0000313" key="2">
    <source>
        <dbReference type="Proteomes" id="UP000646211"/>
    </source>
</evidence>
<protein>
    <submittedName>
        <fullName evidence="1">Uncharacterized protein</fullName>
    </submittedName>
</protein>
<reference evidence="1" key="1">
    <citation type="submission" date="2020-11" db="EMBL/GenBank/DDBJ databases">
        <title>Genome of Flavobacterium soyangense.</title>
        <authorList>
            <person name="Liu Q."/>
            <person name="Xin Y.-H."/>
        </authorList>
    </citation>
    <scope>NUCLEOTIDE SEQUENCE</scope>
    <source>
        <strain evidence="1">CGMCC 1.13493</strain>
    </source>
</reference>